<protein>
    <submittedName>
        <fullName evidence="1">Uncharacterized protein</fullName>
    </submittedName>
</protein>
<evidence type="ECO:0000313" key="1">
    <source>
        <dbReference type="EMBL" id="QHS98989.1"/>
    </source>
</evidence>
<sequence>MNIDRLPTYKIPNYVTSPRSMSFDEWLRTPVMDSGEPGDTTYRKCVCENGEWYTHQDFISNFLDDLVHIIHSSGYNIENKKQFKNEIATFVYRLSREKL</sequence>
<proteinExistence type="predicted"/>
<dbReference type="AlphaFoldDB" id="A0A6C0C5D4"/>
<dbReference type="EMBL" id="MN739334">
    <property type="protein sequence ID" value="QHS98989.1"/>
    <property type="molecule type" value="Genomic_DNA"/>
</dbReference>
<organism evidence="1">
    <name type="scientific">viral metagenome</name>
    <dbReference type="NCBI Taxonomy" id="1070528"/>
    <lineage>
        <taxon>unclassified sequences</taxon>
        <taxon>metagenomes</taxon>
        <taxon>organismal metagenomes</taxon>
    </lineage>
</organism>
<name>A0A6C0C5D4_9ZZZZ</name>
<accession>A0A6C0C5D4</accession>
<reference evidence="1" key="1">
    <citation type="journal article" date="2020" name="Nature">
        <title>Giant virus diversity and host interactions through global metagenomics.</title>
        <authorList>
            <person name="Schulz F."/>
            <person name="Roux S."/>
            <person name="Paez-Espino D."/>
            <person name="Jungbluth S."/>
            <person name="Walsh D.A."/>
            <person name="Denef V.J."/>
            <person name="McMahon K.D."/>
            <person name="Konstantinidis K.T."/>
            <person name="Eloe-Fadrosh E.A."/>
            <person name="Kyrpides N.C."/>
            <person name="Woyke T."/>
        </authorList>
    </citation>
    <scope>NUCLEOTIDE SEQUENCE</scope>
    <source>
        <strain evidence="1">GVMAG-M-3300020185-33</strain>
    </source>
</reference>